<gene>
    <name evidence="1" type="ORF">SC09_contig4orf01182</name>
</gene>
<dbReference type="GO" id="GO:0016740">
    <property type="term" value="F:transferase activity"/>
    <property type="evidence" value="ECO:0007669"/>
    <property type="project" value="UniProtKB-KW"/>
</dbReference>
<evidence type="ECO:0000313" key="1">
    <source>
        <dbReference type="EMBL" id="KIU06143.1"/>
    </source>
</evidence>
<dbReference type="PANTHER" id="PTHR43685:SF2">
    <property type="entry name" value="GLYCOSYLTRANSFERASE 2-LIKE DOMAIN-CONTAINING PROTEIN"/>
    <property type="match status" value="1"/>
</dbReference>
<dbReference type="PATRIC" id="fig|1423.173.peg.4686"/>
<sequence>MKISIVIVTYNRIPALCELLESISRQTLKPYEIIIVNDAGESVVPVKALYPELPIAVINLEKNSGHVAARNAGVKEASGDCIMLCDDDDFFTPGHIEKMAKEIETADFVHSDAEIVSFEEKNGTRYPVSRKLFAYTADYEDMRVFSTYVPSGSMYRRFLHDEIGYFDADVHNYWDWDFYLRAAKDYRVKRVPCASVIYAFSDAGDNQSADLGAKRKQYLDRLSEKHGLGELPTKNFAVLLEEPEMKRREAKSEMVWDGEPVYSRLHRS</sequence>
<dbReference type="Pfam" id="PF00535">
    <property type="entry name" value="Glycos_transf_2"/>
    <property type="match status" value="1"/>
</dbReference>
<dbReference type="InterPro" id="IPR050834">
    <property type="entry name" value="Glycosyltransf_2"/>
</dbReference>
<keyword evidence="1" id="KW-0808">Transferase</keyword>
<accession>A0A0D1IB96</accession>
<dbReference type="InterPro" id="IPR001173">
    <property type="entry name" value="Glyco_trans_2-like"/>
</dbReference>
<dbReference type="Proteomes" id="UP000032247">
    <property type="component" value="Unassembled WGS sequence"/>
</dbReference>
<dbReference type="STRING" id="483913.AN935_19225"/>
<dbReference type="FunFam" id="3.90.550.10:FF:000306">
    <property type="entry name" value="Uncharacterized glycosyltransferase YwdF"/>
    <property type="match status" value="1"/>
</dbReference>
<dbReference type="InterPro" id="IPR029044">
    <property type="entry name" value="Nucleotide-diphossugar_trans"/>
</dbReference>
<dbReference type="PANTHER" id="PTHR43685">
    <property type="entry name" value="GLYCOSYLTRANSFERASE"/>
    <property type="match status" value="1"/>
</dbReference>
<organism evidence="1 2">
    <name type="scientific">Bacillus subtilis</name>
    <dbReference type="NCBI Taxonomy" id="1423"/>
    <lineage>
        <taxon>Bacteria</taxon>
        <taxon>Bacillati</taxon>
        <taxon>Bacillota</taxon>
        <taxon>Bacilli</taxon>
        <taxon>Bacillales</taxon>
        <taxon>Bacillaceae</taxon>
        <taxon>Bacillus</taxon>
    </lineage>
</organism>
<comment type="caution">
    <text evidence="1">The sequence shown here is derived from an EMBL/GenBank/DDBJ whole genome shotgun (WGS) entry which is preliminary data.</text>
</comment>
<dbReference type="SUPFAM" id="SSF53448">
    <property type="entry name" value="Nucleotide-diphospho-sugar transferases"/>
    <property type="match status" value="1"/>
</dbReference>
<evidence type="ECO:0000313" key="2">
    <source>
        <dbReference type="Proteomes" id="UP000032247"/>
    </source>
</evidence>
<dbReference type="AlphaFoldDB" id="A0A0D1IB96"/>
<dbReference type="Gene3D" id="3.90.550.10">
    <property type="entry name" value="Spore Coat Polysaccharide Biosynthesis Protein SpsA, Chain A"/>
    <property type="match status" value="1"/>
</dbReference>
<dbReference type="CDD" id="cd00761">
    <property type="entry name" value="Glyco_tranf_GTA_type"/>
    <property type="match status" value="1"/>
</dbReference>
<dbReference type="RefSeq" id="WP_015250953.1">
    <property type="nucleotide sequence ID" value="NZ_AP028964.1"/>
</dbReference>
<reference evidence="1 2" key="1">
    <citation type="submission" date="2014-12" db="EMBL/GenBank/DDBJ databases">
        <title>Comparative genome analysis of Bacillus coagulans HM-08, Clostridium butyricum HM-68, Bacillus subtilis HM-66 and Bacillus licheniformis BL-09.</title>
        <authorList>
            <person name="Zhang H."/>
        </authorList>
    </citation>
    <scope>NUCLEOTIDE SEQUENCE [LARGE SCALE GENOMIC DNA]</scope>
    <source>
        <strain evidence="1 2">HM-66</strain>
    </source>
</reference>
<name>A0A0D1IB96_BACIU</name>
<protein>
    <submittedName>
        <fullName evidence="1">Glycosyltransferase</fullName>
    </submittedName>
</protein>
<proteinExistence type="predicted"/>
<dbReference type="EMBL" id="JXBC01000013">
    <property type="protein sequence ID" value="KIU06143.1"/>
    <property type="molecule type" value="Genomic_DNA"/>
</dbReference>